<sequence>LLLEDKKLAKKMGDDGRKFVEEIFNWELITKNFIKIVKSYLK</sequence>
<accession>A0A087S4K0</accession>
<dbReference type="EMBL" id="JOTA01000100">
    <property type="protein sequence ID" value="KFM20654.1"/>
    <property type="molecule type" value="Genomic_DNA"/>
</dbReference>
<proteinExistence type="predicted"/>
<gene>
    <name evidence="1" type="ORF">AAA799B03_01472</name>
</gene>
<dbReference type="Proteomes" id="UP000029384">
    <property type="component" value="Unassembled WGS sequence"/>
</dbReference>
<reference evidence="1 2" key="1">
    <citation type="submission" date="2014-06" db="EMBL/GenBank/DDBJ databases">
        <authorList>
            <person name="Ngugi D.K."/>
            <person name="Blom J."/>
            <person name="Alam I."/>
            <person name="Rashid M."/>
            <person name="Baalawi W."/>
            <person name="Zhang G."/>
            <person name="Hikmawan T."/>
            <person name="Guan Y."/>
            <person name="Antunes A."/>
            <person name="Siam R."/>
            <person name="El-Dorry H."/>
            <person name="Bajic V."/>
            <person name="Stingl U."/>
        </authorList>
    </citation>
    <scope>NUCLEOTIDE SEQUENCE [LARGE SCALE GENOMIC DNA]</scope>
    <source>
        <strain evidence="1">SCGC AAA799-B03</strain>
    </source>
</reference>
<dbReference type="AlphaFoldDB" id="A0A087S4K0"/>
<protein>
    <submittedName>
        <fullName evidence="1">Uncharacterized protein</fullName>
    </submittedName>
</protein>
<keyword evidence="2" id="KW-1185">Reference proteome</keyword>
<name>A0A087S4K0_9ARCH</name>
<evidence type="ECO:0000313" key="2">
    <source>
        <dbReference type="Proteomes" id="UP000029384"/>
    </source>
</evidence>
<organism evidence="1 2">
    <name type="scientific">Marine Group I thaumarchaeote SCGC AAA799-B03</name>
    <dbReference type="NCBI Taxonomy" id="1502289"/>
    <lineage>
        <taxon>Archaea</taxon>
        <taxon>Nitrososphaerota</taxon>
        <taxon>Marine Group I</taxon>
    </lineage>
</organism>
<feature type="non-terminal residue" evidence="1">
    <location>
        <position position="1"/>
    </location>
</feature>
<dbReference type="Gene3D" id="3.40.50.2000">
    <property type="entry name" value="Glycogen Phosphorylase B"/>
    <property type="match status" value="1"/>
</dbReference>
<dbReference type="SUPFAM" id="SSF53756">
    <property type="entry name" value="UDP-Glycosyltransferase/glycogen phosphorylase"/>
    <property type="match status" value="1"/>
</dbReference>
<evidence type="ECO:0000313" key="1">
    <source>
        <dbReference type="EMBL" id="KFM20654.1"/>
    </source>
</evidence>
<comment type="caution">
    <text evidence="1">The sequence shown here is derived from an EMBL/GenBank/DDBJ whole genome shotgun (WGS) entry which is preliminary data.</text>
</comment>